<dbReference type="SUPFAM" id="SSF46689">
    <property type="entry name" value="Homeodomain-like"/>
    <property type="match status" value="1"/>
</dbReference>
<evidence type="ECO:0000259" key="4">
    <source>
        <dbReference type="PROSITE" id="PS01124"/>
    </source>
</evidence>
<keyword evidence="3" id="KW-0804">Transcription</keyword>
<organism evidence="5 6">
    <name type="scientific">Congzhengia minquanensis</name>
    <dbReference type="NCBI Taxonomy" id="2763657"/>
    <lineage>
        <taxon>Bacteria</taxon>
        <taxon>Bacillati</taxon>
        <taxon>Bacillota</taxon>
        <taxon>Clostridia</taxon>
        <taxon>Eubacteriales</taxon>
        <taxon>Oscillospiraceae</taxon>
        <taxon>Congzhengia</taxon>
    </lineage>
</organism>
<dbReference type="Proteomes" id="UP000611762">
    <property type="component" value="Unassembled WGS sequence"/>
</dbReference>
<dbReference type="AlphaFoldDB" id="A0A926HXY0"/>
<evidence type="ECO:0000256" key="3">
    <source>
        <dbReference type="ARBA" id="ARBA00023163"/>
    </source>
</evidence>
<dbReference type="SMART" id="SM00342">
    <property type="entry name" value="HTH_ARAC"/>
    <property type="match status" value="1"/>
</dbReference>
<dbReference type="PANTHER" id="PTHR43280:SF10">
    <property type="entry name" value="REGULATORY PROTEIN POCR"/>
    <property type="match status" value="1"/>
</dbReference>
<evidence type="ECO:0000313" key="5">
    <source>
        <dbReference type="EMBL" id="MBC8540529.1"/>
    </source>
</evidence>
<feature type="domain" description="HTH araC/xylS-type" evidence="4">
    <location>
        <begin position="167"/>
        <end position="265"/>
    </location>
</feature>
<dbReference type="Pfam" id="PF12833">
    <property type="entry name" value="HTH_18"/>
    <property type="match status" value="1"/>
</dbReference>
<gene>
    <name evidence="5" type="ORF">H8698_06025</name>
</gene>
<sequence>MNIKKNTQVAKLFNDLSITIADNGYAKLSTDWHAENVCSPFSRIYFILNGEGYAKSKNEFIKLSAGNCYFLPAGLTYDYWCETSLSQLFFHVNVTEPGGQNFFGAARSFASFPISPETIDKILFYYQSKDFLNGLKMKAYIEYALTRFIDQYQIRGFSGDNYSPEVLKATKFISRNLSIQLKAADIAASLFISESKLTKEFKAETGMTIGKYTDGLIFSRAEFLLSKTSYSIKSISNELGFCDQFYFARRFRQTYGETPLAYRKRVQAASKI</sequence>
<dbReference type="PROSITE" id="PS01124">
    <property type="entry name" value="HTH_ARAC_FAMILY_2"/>
    <property type="match status" value="1"/>
</dbReference>
<name>A0A926HXY0_9FIRM</name>
<dbReference type="EMBL" id="JACRSU010000002">
    <property type="protein sequence ID" value="MBC8540529.1"/>
    <property type="molecule type" value="Genomic_DNA"/>
</dbReference>
<dbReference type="GO" id="GO:0003700">
    <property type="term" value="F:DNA-binding transcription factor activity"/>
    <property type="evidence" value="ECO:0007669"/>
    <property type="project" value="InterPro"/>
</dbReference>
<proteinExistence type="predicted"/>
<dbReference type="InterPro" id="IPR020449">
    <property type="entry name" value="Tscrpt_reg_AraC-type_HTH"/>
</dbReference>
<dbReference type="PRINTS" id="PR00032">
    <property type="entry name" value="HTHARAC"/>
</dbReference>
<dbReference type="InterPro" id="IPR018060">
    <property type="entry name" value="HTH_AraC"/>
</dbReference>
<protein>
    <submittedName>
        <fullName evidence="5">Helix-turn-helix transcriptional regulator</fullName>
    </submittedName>
</protein>
<comment type="caution">
    <text evidence="5">The sequence shown here is derived from an EMBL/GenBank/DDBJ whole genome shotgun (WGS) entry which is preliminary data.</text>
</comment>
<dbReference type="InterPro" id="IPR009057">
    <property type="entry name" value="Homeodomain-like_sf"/>
</dbReference>
<dbReference type="RefSeq" id="WP_249311707.1">
    <property type="nucleotide sequence ID" value="NZ_JACRSU010000002.1"/>
</dbReference>
<dbReference type="Gene3D" id="1.10.10.60">
    <property type="entry name" value="Homeodomain-like"/>
    <property type="match status" value="1"/>
</dbReference>
<reference evidence="5" key="1">
    <citation type="submission" date="2020-08" db="EMBL/GenBank/DDBJ databases">
        <title>Genome public.</title>
        <authorList>
            <person name="Liu C."/>
            <person name="Sun Q."/>
        </authorList>
    </citation>
    <scope>NUCLEOTIDE SEQUENCE</scope>
    <source>
        <strain evidence="5">H8</strain>
    </source>
</reference>
<dbReference type="GO" id="GO:0043565">
    <property type="term" value="F:sequence-specific DNA binding"/>
    <property type="evidence" value="ECO:0007669"/>
    <property type="project" value="InterPro"/>
</dbReference>
<evidence type="ECO:0000256" key="1">
    <source>
        <dbReference type="ARBA" id="ARBA00023015"/>
    </source>
</evidence>
<dbReference type="PANTHER" id="PTHR43280">
    <property type="entry name" value="ARAC-FAMILY TRANSCRIPTIONAL REGULATOR"/>
    <property type="match status" value="1"/>
</dbReference>
<keyword evidence="1" id="KW-0805">Transcription regulation</keyword>
<keyword evidence="6" id="KW-1185">Reference proteome</keyword>
<dbReference type="SUPFAM" id="SSF51215">
    <property type="entry name" value="Regulatory protein AraC"/>
    <property type="match status" value="1"/>
</dbReference>
<accession>A0A926HXY0</accession>
<evidence type="ECO:0000313" key="6">
    <source>
        <dbReference type="Proteomes" id="UP000611762"/>
    </source>
</evidence>
<evidence type="ECO:0000256" key="2">
    <source>
        <dbReference type="ARBA" id="ARBA00023125"/>
    </source>
</evidence>
<keyword evidence="2" id="KW-0238">DNA-binding</keyword>
<dbReference type="InterPro" id="IPR037923">
    <property type="entry name" value="HTH-like"/>
</dbReference>